<dbReference type="InterPro" id="IPR028098">
    <property type="entry name" value="Glyco_trans_4-like_N"/>
</dbReference>
<evidence type="ECO:0000256" key="1">
    <source>
        <dbReference type="ARBA" id="ARBA00022679"/>
    </source>
</evidence>
<keyword evidence="4" id="KW-0328">Glycosyltransferase</keyword>
<feature type="domain" description="Glycosyltransferase subfamily 4-like N-terminal" evidence="3">
    <location>
        <begin position="38"/>
        <end position="176"/>
    </location>
</feature>
<keyword evidence="1 4" id="KW-0808">Transferase</keyword>
<evidence type="ECO:0000259" key="3">
    <source>
        <dbReference type="Pfam" id="PF13439"/>
    </source>
</evidence>
<sequence length="381" mass="42657">MKIGFDGKRAANNLTGLGNYSRSLIEQLAGYFPENTYFVYTPKIKSSGQIGAFFKLPGIHLCLPPSGTLLKALWRSIGIGRQLIKDNIDIYHGLSNEIPLQIPIGTKKVVTIHDLIYLRFPQHYRWTDRLIYNIKSKYACRHADLIIAISERTKEDIIHYYQTPADKIKVLYQSCDDSFKTLLPTDERNAILSKYSLTKPSGEPVKYFLNVGTIEARKNLLLIIRALPKIDTAYKLVVVGKKQAYAVQVAEEISKLQLHDRIIFLENIPFTDLPAIYQGAALFIYPSFYEGFGIPVIEAMYSGTPVIAATGSCLEEAGGPDSIYISPDDPEALAEAANKVIQSAELTSQMISAGFKYLEKFNTAGLSSQLMFAYRDLIYKS</sequence>
<accession>A0A081PCY9</accession>
<dbReference type="eggNOG" id="COG0438">
    <property type="taxonomic scope" value="Bacteria"/>
</dbReference>
<protein>
    <submittedName>
        <fullName evidence="4">Mannosyltransferase</fullName>
    </submittedName>
</protein>
<dbReference type="OrthoDB" id="9801609at2"/>
<gene>
    <name evidence="4" type="ORF">N180_18390</name>
</gene>
<evidence type="ECO:0000313" key="4">
    <source>
        <dbReference type="EMBL" id="KEQ28562.1"/>
    </source>
</evidence>
<dbReference type="PANTHER" id="PTHR46401">
    <property type="entry name" value="GLYCOSYLTRANSFERASE WBBK-RELATED"/>
    <property type="match status" value="1"/>
</dbReference>
<dbReference type="AlphaFoldDB" id="A0A081PCY9"/>
<dbReference type="InterPro" id="IPR001296">
    <property type="entry name" value="Glyco_trans_1"/>
</dbReference>
<dbReference type="SUPFAM" id="SSF53756">
    <property type="entry name" value="UDP-Glycosyltransferase/glycogen phosphorylase"/>
    <property type="match status" value="1"/>
</dbReference>
<evidence type="ECO:0000259" key="2">
    <source>
        <dbReference type="Pfam" id="PF00534"/>
    </source>
</evidence>
<reference evidence="4 5" key="1">
    <citation type="journal article" date="1992" name="Int. J. Syst. Bacteriol.">
        <title>Sphingobacterium antarcticus sp. nov. a Psychrotrophic Bacterium from the Soils of Schirmacher Oasis, Antarctica.</title>
        <authorList>
            <person name="Shivaji S."/>
            <person name="Ray M.K."/>
            <person name="Rao N.S."/>
            <person name="Saiserr L."/>
            <person name="Jagannadham M.V."/>
            <person name="Kumar G.S."/>
            <person name="Reddy G."/>
            <person name="Bhargava P.M."/>
        </authorList>
    </citation>
    <scope>NUCLEOTIDE SEQUENCE [LARGE SCALE GENOMIC DNA]</scope>
    <source>
        <strain evidence="4 5">4BY</strain>
    </source>
</reference>
<proteinExistence type="predicted"/>
<dbReference type="Proteomes" id="UP000028007">
    <property type="component" value="Unassembled WGS sequence"/>
</dbReference>
<keyword evidence="5" id="KW-1185">Reference proteome</keyword>
<dbReference type="GO" id="GO:0009103">
    <property type="term" value="P:lipopolysaccharide biosynthetic process"/>
    <property type="evidence" value="ECO:0007669"/>
    <property type="project" value="TreeGrafter"/>
</dbReference>
<dbReference type="Pfam" id="PF00534">
    <property type="entry name" value="Glycos_transf_1"/>
    <property type="match status" value="1"/>
</dbReference>
<dbReference type="GO" id="GO:0016757">
    <property type="term" value="F:glycosyltransferase activity"/>
    <property type="evidence" value="ECO:0007669"/>
    <property type="project" value="UniProtKB-KW"/>
</dbReference>
<feature type="domain" description="Glycosyl transferase family 1" evidence="2">
    <location>
        <begin position="203"/>
        <end position="356"/>
    </location>
</feature>
<dbReference type="CDD" id="cd03809">
    <property type="entry name" value="GT4_MtfB-like"/>
    <property type="match status" value="1"/>
</dbReference>
<evidence type="ECO:0000313" key="5">
    <source>
        <dbReference type="Proteomes" id="UP000028007"/>
    </source>
</evidence>
<organism evidence="4 5">
    <name type="scientific">Pedobacter antarcticus 4BY</name>
    <dbReference type="NCBI Taxonomy" id="1358423"/>
    <lineage>
        <taxon>Bacteria</taxon>
        <taxon>Pseudomonadati</taxon>
        <taxon>Bacteroidota</taxon>
        <taxon>Sphingobacteriia</taxon>
        <taxon>Sphingobacteriales</taxon>
        <taxon>Sphingobacteriaceae</taxon>
        <taxon>Pedobacter</taxon>
    </lineage>
</organism>
<name>A0A081PCY9_9SPHI</name>
<dbReference type="Gene3D" id="3.40.50.2000">
    <property type="entry name" value="Glycogen Phosphorylase B"/>
    <property type="match status" value="2"/>
</dbReference>
<comment type="caution">
    <text evidence="4">The sequence shown here is derived from an EMBL/GenBank/DDBJ whole genome shotgun (WGS) entry which is preliminary data.</text>
</comment>
<dbReference type="PANTHER" id="PTHR46401:SF2">
    <property type="entry name" value="GLYCOSYLTRANSFERASE WBBK-RELATED"/>
    <property type="match status" value="1"/>
</dbReference>
<dbReference type="Pfam" id="PF13439">
    <property type="entry name" value="Glyco_transf_4"/>
    <property type="match status" value="1"/>
</dbReference>
<dbReference type="RefSeq" id="WP_037444006.1">
    <property type="nucleotide sequence ID" value="NZ_JNFF01000112.1"/>
</dbReference>
<dbReference type="EMBL" id="JNFF01000112">
    <property type="protein sequence ID" value="KEQ28562.1"/>
    <property type="molecule type" value="Genomic_DNA"/>
</dbReference>